<dbReference type="SUPFAM" id="SSF159065">
    <property type="entry name" value="Dom34/Pelota N-terminal domain-like"/>
    <property type="match status" value="1"/>
</dbReference>
<dbReference type="PANTHER" id="PTHR10853:SF3">
    <property type="entry name" value="EUKARYOTIC RELEASE FACTOR 1 (ERF1) FAMILY PROTEIN"/>
    <property type="match status" value="1"/>
</dbReference>
<comment type="cofactor">
    <cofactor evidence="1 6">
        <name>a divalent metal cation</name>
        <dbReference type="ChEBI" id="CHEBI:60240"/>
    </cofactor>
</comment>
<evidence type="ECO:0000256" key="3">
    <source>
        <dbReference type="ARBA" id="ARBA00009504"/>
    </source>
</evidence>
<dbReference type="InterPro" id="IPR029064">
    <property type="entry name" value="Ribosomal_eL30-like_sf"/>
</dbReference>
<evidence type="ECO:0000313" key="8">
    <source>
        <dbReference type="EMBL" id="KAE9585421.1"/>
    </source>
</evidence>
<keyword evidence="5 6" id="KW-0479">Metal-binding</keyword>
<dbReference type="NCBIfam" id="TIGR00111">
    <property type="entry name" value="pelota"/>
    <property type="match status" value="1"/>
</dbReference>
<dbReference type="GO" id="GO:0046872">
    <property type="term" value="F:metal ion binding"/>
    <property type="evidence" value="ECO:0007669"/>
    <property type="project" value="UniProtKB-KW"/>
</dbReference>
<keyword evidence="8" id="KW-0687">Ribonucleoprotein</keyword>
<dbReference type="GO" id="GO:0070651">
    <property type="term" value="P:nonfunctional rRNA decay"/>
    <property type="evidence" value="ECO:0007669"/>
    <property type="project" value="TreeGrafter"/>
</dbReference>
<reference evidence="9" key="1">
    <citation type="journal article" date="2020" name="Nat. Commun.">
        <title>Genome sequence of the cluster root forming white lupin.</title>
        <authorList>
            <person name="Hufnagel B."/>
            <person name="Marques A."/>
            <person name="Soriano A."/>
            <person name="Marques L."/>
            <person name="Divol F."/>
            <person name="Doumas P."/>
            <person name="Sallet E."/>
            <person name="Mancinotti D."/>
            <person name="Carrere S."/>
            <person name="Marande W."/>
            <person name="Arribat S."/>
            <person name="Keller J."/>
            <person name="Huneau C."/>
            <person name="Blein T."/>
            <person name="Aime D."/>
            <person name="Laguerre M."/>
            <person name="Taylor J."/>
            <person name="Schubert V."/>
            <person name="Nelson M."/>
            <person name="Geu-Flores F."/>
            <person name="Crespi M."/>
            <person name="Gallardo-Guerrero K."/>
            <person name="Delaux P.-M."/>
            <person name="Salse J."/>
            <person name="Berges H."/>
            <person name="Guyot R."/>
            <person name="Gouzy J."/>
            <person name="Peret B."/>
        </authorList>
    </citation>
    <scope>NUCLEOTIDE SEQUENCE [LARGE SCALE GENOMIC DNA]</scope>
    <source>
        <strain evidence="9">cv. Amiga</strain>
    </source>
</reference>
<feature type="domain" description="eRF1/Pelota-like N-terminal" evidence="7">
    <location>
        <begin position="1"/>
        <end position="131"/>
    </location>
</feature>
<keyword evidence="9" id="KW-1185">Reference proteome</keyword>
<evidence type="ECO:0000313" key="9">
    <source>
        <dbReference type="Proteomes" id="UP000447434"/>
    </source>
</evidence>
<dbReference type="InterPro" id="IPR004405">
    <property type="entry name" value="TF_pelota"/>
</dbReference>
<dbReference type="GO" id="GO:0070966">
    <property type="term" value="P:nuclear-transcribed mRNA catabolic process, no-go decay"/>
    <property type="evidence" value="ECO:0007669"/>
    <property type="project" value="InterPro"/>
</dbReference>
<comment type="function">
    <text evidence="6">Component of the Pelota-HBS1L complex, a complex that recognizes stalled ribosomes and triggers the No-Go Decay (NGD) pathway. In the Pelota-HBS1L complex, pelo recognizes ribosomes stalled at the 3' end of an mRNA and engages stalled ribosomes by destabilizing mRNA in the mRNA channel.</text>
</comment>
<evidence type="ECO:0000256" key="5">
    <source>
        <dbReference type="ARBA" id="ARBA00022723"/>
    </source>
</evidence>
<dbReference type="Pfam" id="PF03464">
    <property type="entry name" value="eRF1_2"/>
    <property type="match status" value="1"/>
</dbReference>
<dbReference type="InterPro" id="IPR005142">
    <property type="entry name" value="eRF1_3"/>
</dbReference>
<dbReference type="OrthoDB" id="10249111at2759"/>
<evidence type="ECO:0000256" key="1">
    <source>
        <dbReference type="ARBA" id="ARBA00001968"/>
    </source>
</evidence>
<dbReference type="GO" id="GO:0071025">
    <property type="term" value="P:RNA surveillance"/>
    <property type="evidence" value="ECO:0007669"/>
    <property type="project" value="InterPro"/>
</dbReference>
<dbReference type="GO" id="GO:0005737">
    <property type="term" value="C:cytoplasm"/>
    <property type="evidence" value="ECO:0007669"/>
    <property type="project" value="UniProtKB-SubCell"/>
</dbReference>
<dbReference type="FunFam" id="2.30.30.870:FF:000002">
    <property type="entry name" value="Protein pelota homolog"/>
    <property type="match status" value="1"/>
</dbReference>
<dbReference type="GO" id="GO:0032790">
    <property type="term" value="P:ribosome disassembly"/>
    <property type="evidence" value="ECO:0007669"/>
    <property type="project" value="TreeGrafter"/>
</dbReference>
<dbReference type="Gene3D" id="3.30.420.60">
    <property type="entry name" value="eRF1 domain 2"/>
    <property type="match status" value="1"/>
</dbReference>
<keyword evidence="8" id="KW-0689">Ribosomal protein</keyword>
<dbReference type="SUPFAM" id="SSF53137">
    <property type="entry name" value="Translational machinery components"/>
    <property type="match status" value="1"/>
</dbReference>
<gene>
    <name evidence="8" type="ORF">Lalb_Chr25g0288771</name>
</gene>
<dbReference type="GO" id="GO:0070481">
    <property type="term" value="P:nuclear-transcribed mRNA catabolic process, non-stop decay"/>
    <property type="evidence" value="ECO:0007669"/>
    <property type="project" value="InterPro"/>
</dbReference>
<proteinExistence type="inferred from homology"/>
<evidence type="ECO:0000259" key="7">
    <source>
        <dbReference type="SMART" id="SM01194"/>
    </source>
</evidence>
<dbReference type="SUPFAM" id="SSF55315">
    <property type="entry name" value="L30e-like"/>
    <property type="match status" value="1"/>
</dbReference>
<dbReference type="Pfam" id="PF03465">
    <property type="entry name" value="eRF1_3"/>
    <property type="match status" value="1"/>
</dbReference>
<comment type="subcellular location">
    <subcellularLocation>
        <location evidence="2 6">Cytoplasm</location>
    </subcellularLocation>
</comment>
<dbReference type="Pfam" id="PF26356">
    <property type="entry name" value="Pelota_N"/>
    <property type="match status" value="1"/>
</dbReference>
<evidence type="ECO:0000256" key="2">
    <source>
        <dbReference type="ARBA" id="ARBA00004496"/>
    </source>
</evidence>
<evidence type="ECO:0000256" key="4">
    <source>
        <dbReference type="ARBA" id="ARBA00022490"/>
    </source>
</evidence>
<dbReference type="FunFam" id="3.30.1330.30:FF:000008">
    <property type="entry name" value="Protein pelota homolog"/>
    <property type="match status" value="1"/>
</dbReference>
<name>A0A6A5M5F2_LUPAL</name>
<dbReference type="EMBL" id="WOCE01000025">
    <property type="protein sequence ID" value="KAE9585421.1"/>
    <property type="molecule type" value="Genomic_DNA"/>
</dbReference>
<dbReference type="Gene3D" id="2.30.30.870">
    <property type="entry name" value="Pelota, domain A"/>
    <property type="match status" value="1"/>
</dbReference>
<dbReference type="AlphaFoldDB" id="A0A6A5M5F2"/>
<accession>A0A6A5M5F2</accession>
<comment type="similarity">
    <text evidence="3 6">Belongs to the eukaryotic release factor 1 family. Pelota subfamily.</text>
</comment>
<comment type="caution">
    <text evidence="8">The sequence shown here is derived from an EMBL/GenBank/DDBJ whole genome shotgun (WGS) entry which is preliminary data.</text>
</comment>
<evidence type="ECO:0000256" key="6">
    <source>
        <dbReference type="RuleBase" id="RU362019"/>
    </source>
</evidence>
<sequence length="385" mass="43200">MKLLDKEDLVVNQTGTAKIIPEESDDLWVLYNLISQNDVVSAETTRKVHLESSNKSTTASRVKLTLHLKVTWHDFHKDSSTLRVQGRSLDANPYVPQGSFHTFILELNKPFEIRKKVWDCDAVEALRESAEKVSCSEGDLVVVVMQQRHAEIYLLGKGVTTLCSKIEGSSLKSGRKAVAASSLKGPGNAFFREVFGSIIKHVDFKVVKSVVIASDGSTKDEFRRFLLLEAKRLRMKSIEENKSRIVVVGLECNNKGNDNLKEVLGDSTVMNSIKNSKVEIEIRTMRELWEMVCNNSDRVCYGPKSVECAQEMKAIETLLITDDLYRNDEIGTRKKYASLVKSVKENGGKVLVYPSMHVLAQQLQHLTGVAAILRFPLPDLEEMDV</sequence>
<dbReference type="SMART" id="SM01194">
    <property type="entry name" value="eRF1_1"/>
    <property type="match status" value="1"/>
</dbReference>
<dbReference type="PANTHER" id="PTHR10853">
    <property type="entry name" value="PELOTA"/>
    <property type="match status" value="1"/>
</dbReference>
<dbReference type="InterPro" id="IPR042226">
    <property type="entry name" value="eFR1_2_sf"/>
</dbReference>
<keyword evidence="4 6" id="KW-0963">Cytoplasm</keyword>
<organism evidence="8 9">
    <name type="scientific">Lupinus albus</name>
    <name type="common">White lupine</name>
    <name type="synonym">Lupinus termis</name>
    <dbReference type="NCBI Taxonomy" id="3870"/>
    <lineage>
        <taxon>Eukaryota</taxon>
        <taxon>Viridiplantae</taxon>
        <taxon>Streptophyta</taxon>
        <taxon>Embryophyta</taxon>
        <taxon>Tracheophyta</taxon>
        <taxon>Spermatophyta</taxon>
        <taxon>Magnoliopsida</taxon>
        <taxon>eudicotyledons</taxon>
        <taxon>Gunneridae</taxon>
        <taxon>Pentapetalae</taxon>
        <taxon>rosids</taxon>
        <taxon>fabids</taxon>
        <taxon>Fabales</taxon>
        <taxon>Fabaceae</taxon>
        <taxon>Papilionoideae</taxon>
        <taxon>50 kb inversion clade</taxon>
        <taxon>genistoids sensu lato</taxon>
        <taxon>core genistoids</taxon>
        <taxon>Genisteae</taxon>
        <taxon>Lupinus</taxon>
    </lineage>
</organism>
<dbReference type="InterPro" id="IPR038069">
    <property type="entry name" value="Pelota/DOM34_N"/>
</dbReference>
<protein>
    <recommendedName>
        <fullName evidence="6">Protein pelota homolog</fullName>
    </recommendedName>
</protein>
<dbReference type="InterPro" id="IPR005141">
    <property type="entry name" value="eRF1_2"/>
</dbReference>
<dbReference type="InterPro" id="IPR005140">
    <property type="entry name" value="eRF1_Pelota-like_N"/>
</dbReference>
<dbReference type="GO" id="GO:0005840">
    <property type="term" value="C:ribosome"/>
    <property type="evidence" value="ECO:0007669"/>
    <property type="project" value="UniProtKB-KW"/>
</dbReference>
<dbReference type="InterPro" id="IPR058547">
    <property type="entry name" value="Pelota_N"/>
</dbReference>
<dbReference type="Gene3D" id="3.30.1330.30">
    <property type="match status" value="1"/>
</dbReference>
<dbReference type="Proteomes" id="UP000447434">
    <property type="component" value="Chromosome 25"/>
</dbReference>